<feature type="compositionally biased region" description="Basic and acidic residues" evidence="1">
    <location>
        <begin position="239"/>
        <end position="249"/>
    </location>
</feature>
<feature type="region of interest" description="Disordered" evidence="1">
    <location>
        <begin position="69"/>
        <end position="88"/>
    </location>
</feature>
<feature type="region of interest" description="Disordered" evidence="1">
    <location>
        <begin position="212"/>
        <end position="250"/>
    </location>
</feature>
<dbReference type="Proteomes" id="UP000054558">
    <property type="component" value="Unassembled WGS sequence"/>
</dbReference>
<reference evidence="2 3" key="1">
    <citation type="journal article" date="2014" name="Nat. Commun.">
        <title>Klebsormidium flaccidum genome reveals primary factors for plant terrestrial adaptation.</title>
        <authorList>
            <person name="Hori K."/>
            <person name="Maruyama F."/>
            <person name="Fujisawa T."/>
            <person name="Togashi T."/>
            <person name="Yamamoto N."/>
            <person name="Seo M."/>
            <person name="Sato S."/>
            <person name="Yamada T."/>
            <person name="Mori H."/>
            <person name="Tajima N."/>
            <person name="Moriyama T."/>
            <person name="Ikeuchi M."/>
            <person name="Watanabe M."/>
            <person name="Wada H."/>
            <person name="Kobayashi K."/>
            <person name="Saito M."/>
            <person name="Masuda T."/>
            <person name="Sasaki-Sekimoto Y."/>
            <person name="Mashiguchi K."/>
            <person name="Awai K."/>
            <person name="Shimojima M."/>
            <person name="Masuda S."/>
            <person name="Iwai M."/>
            <person name="Nobusawa T."/>
            <person name="Narise T."/>
            <person name="Kondo S."/>
            <person name="Saito H."/>
            <person name="Sato R."/>
            <person name="Murakawa M."/>
            <person name="Ihara Y."/>
            <person name="Oshima-Yamada Y."/>
            <person name="Ohtaka K."/>
            <person name="Satoh M."/>
            <person name="Sonobe K."/>
            <person name="Ishii M."/>
            <person name="Ohtani R."/>
            <person name="Kanamori-Sato M."/>
            <person name="Honoki R."/>
            <person name="Miyazaki D."/>
            <person name="Mochizuki H."/>
            <person name="Umetsu J."/>
            <person name="Higashi K."/>
            <person name="Shibata D."/>
            <person name="Kamiya Y."/>
            <person name="Sato N."/>
            <person name="Nakamura Y."/>
            <person name="Tabata S."/>
            <person name="Ida S."/>
            <person name="Kurokawa K."/>
            <person name="Ohta H."/>
        </authorList>
    </citation>
    <scope>NUCLEOTIDE SEQUENCE [LARGE SCALE GENOMIC DNA]</scope>
    <source>
        <strain evidence="2 3">NIES-2285</strain>
    </source>
</reference>
<dbReference type="EMBL" id="DF236993">
    <property type="protein sequence ID" value="GAQ80038.1"/>
    <property type="molecule type" value="Genomic_DNA"/>
</dbReference>
<feature type="compositionally biased region" description="Basic and acidic residues" evidence="1">
    <location>
        <begin position="316"/>
        <end position="358"/>
    </location>
</feature>
<feature type="compositionally biased region" description="Polar residues" evidence="1">
    <location>
        <begin position="221"/>
        <end position="230"/>
    </location>
</feature>
<feature type="compositionally biased region" description="Basic and acidic residues" evidence="1">
    <location>
        <begin position="296"/>
        <end position="307"/>
    </location>
</feature>
<keyword evidence="3" id="KW-1185">Reference proteome</keyword>
<feature type="compositionally biased region" description="Basic and acidic residues" evidence="1">
    <location>
        <begin position="50"/>
        <end position="63"/>
    </location>
</feature>
<name>A0A1Y1HW17_KLENI</name>
<feature type="region of interest" description="Disordered" evidence="1">
    <location>
        <begin position="265"/>
        <end position="368"/>
    </location>
</feature>
<gene>
    <name evidence="2" type="ORF">KFL_000440390</name>
</gene>
<evidence type="ECO:0000313" key="3">
    <source>
        <dbReference type="Proteomes" id="UP000054558"/>
    </source>
</evidence>
<sequence>MAEALSKLAKAKSVAEKDGPSNLTPAETKPRTDIRLEGNTANSSESEVAIGRKDAVADGDLVQKGHEVITKSVDSSQEMEPKPGSVQRNTLEPFLAEVRPEAEQVSCSDVGEGLQGEDGKDSMLAVDPTASEDSETAEELAPAEDSSGAAGKDSLGGLAQELLLAEGNGAMAAVGSHRGLVKKMHIGQKGREERLKRAADKGTVERSMLLAERRGGGFIQSLPQPTSAGATSEAPAELAESHAGAHLDKQLAQGDVAITLEENAEQIGETMVPERLPAAKVVEGEESVQEEGLEESGEKVGIGEEAPRAGAGSELVAHDELEAEKENEAPARVNETPESRPEKPVKPCPEKEDLKKQPENGVADGSLMPLSVTLEGSLLAEEDSTCGGQPAHKRCYKSRPFSVPGVEKRVLAAAKKGAGQRDAILAERRMLS</sequence>
<proteinExistence type="predicted"/>
<feature type="region of interest" description="Disordered" evidence="1">
    <location>
        <begin position="100"/>
        <end position="154"/>
    </location>
</feature>
<evidence type="ECO:0000256" key="1">
    <source>
        <dbReference type="SAM" id="MobiDB-lite"/>
    </source>
</evidence>
<feature type="compositionally biased region" description="Low complexity" evidence="1">
    <location>
        <begin position="1"/>
        <end position="12"/>
    </location>
</feature>
<feature type="compositionally biased region" description="Acidic residues" evidence="1">
    <location>
        <begin position="130"/>
        <end position="142"/>
    </location>
</feature>
<dbReference type="AlphaFoldDB" id="A0A1Y1HW17"/>
<feature type="compositionally biased region" description="Acidic residues" evidence="1">
    <location>
        <begin position="284"/>
        <end position="295"/>
    </location>
</feature>
<organism evidence="2 3">
    <name type="scientific">Klebsormidium nitens</name>
    <name type="common">Green alga</name>
    <name type="synonym">Ulothrix nitens</name>
    <dbReference type="NCBI Taxonomy" id="105231"/>
    <lineage>
        <taxon>Eukaryota</taxon>
        <taxon>Viridiplantae</taxon>
        <taxon>Streptophyta</taxon>
        <taxon>Klebsormidiophyceae</taxon>
        <taxon>Klebsormidiales</taxon>
        <taxon>Klebsormidiaceae</taxon>
        <taxon>Klebsormidium</taxon>
    </lineage>
</organism>
<evidence type="ECO:0000313" key="2">
    <source>
        <dbReference type="EMBL" id="GAQ80038.1"/>
    </source>
</evidence>
<protein>
    <submittedName>
        <fullName evidence="2">Uncharacterized protein</fullName>
    </submittedName>
</protein>
<accession>A0A1Y1HW17</accession>
<feature type="region of interest" description="Disordered" evidence="1">
    <location>
        <begin position="1"/>
        <end position="63"/>
    </location>
</feature>